<evidence type="ECO:0000313" key="2">
    <source>
        <dbReference type="Proteomes" id="UP001050691"/>
    </source>
</evidence>
<dbReference type="Proteomes" id="UP001050691">
    <property type="component" value="Unassembled WGS sequence"/>
</dbReference>
<evidence type="ECO:0000313" key="1">
    <source>
        <dbReference type="EMBL" id="GJJ14489.1"/>
    </source>
</evidence>
<dbReference type="InterPro" id="IPR029058">
    <property type="entry name" value="AB_hydrolase_fold"/>
</dbReference>
<dbReference type="EMBL" id="BPWL01000010">
    <property type="protein sequence ID" value="GJJ14489.1"/>
    <property type="molecule type" value="Genomic_DNA"/>
</dbReference>
<protein>
    <submittedName>
        <fullName evidence="1">Uncharacterized protein</fullName>
    </submittedName>
</protein>
<accession>A0AAV5AIN4</accession>
<sequence>MGGIISPPLLTVRQDSGSTSTTTKADVHQPFTFYSASSPKGAIYKLTTHLYPSAYPRSPYKFSSIPVGITEYERISAEKKKDVREKMVTDYMAVLEEWVNGVNYGLEDDCENLENYESICAAQNEIVRNDPESNATDLNRERLTLFLAHASGSPKERNQIPNITPMIAPSIVEEIWVFEAAQHGDTGLINVGLLPRAYDWLDNVRDILQFLFYYIPDRMERAANGEPIVLPTYLTRLPEITATVEKMKDITHGPWARVAIEYCSLSSSPFLADPITQPVQPDSEPWNPDVLATYIEYGIVEEAGITKLKMSGLHEAILSFHVSTWGELWQLFPQLDSHLPLLFVKSGLDQLAMGNIDAVRQTVWRRPDNASNVVLPIGHFVSTMEKPDTLRIGRRTLILNIIFPQQIPHEAPVELANLIYRDIASLIKRFLIEKHSSNMNFDAPERDANMKMEVKSML</sequence>
<dbReference type="AlphaFoldDB" id="A0AAV5AIN4"/>
<gene>
    <name evidence="1" type="ORF">Clacol_008753</name>
</gene>
<proteinExistence type="predicted"/>
<reference evidence="1" key="1">
    <citation type="submission" date="2021-10" db="EMBL/GenBank/DDBJ databases">
        <title>De novo Genome Assembly of Clathrus columnatus (Basidiomycota, Fungi) Using Illumina and Nanopore Sequence Data.</title>
        <authorList>
            <person name="Ogiso-Tanaka E."/>
            <person name="Itagaki H."/>
            <person name="Hosoya T."/>
            <person name="Hosaka K."/>
        </authorList>
    </citation>
    <scope>NUCLEOTIDE SEQUENCE</scope>
    <source>
        <strain evidence="1">MO-923</strain>
    </source>
</reference>
<comment type="caution">
    <text evidence="1">The sequence shown here is derived from an EMBL/GenBank/DDBJ whole genome shotgun (WGS) entry which is preliminary data.</text>
</comment>
<name>A0AAV5AIN4_9AGAM</name>
<keyword evidence="2" id="KW-1185">Reference proteome</keyword>
<dbReference type="Gene3D" id="3.40.50.1820">
    <property type="entry name" value="alpha/beta hydrolase"/>
    <property type="match status" value="2"/>
</dbReference>
<organism evidence="1 2">
    <name type="scientific">Clathrus columnatus</name>
    <dbReference type="NCBI Taxonomy" id="1419009"/>
    <lineage>
        <taxon>Eukaryota</taxon>
        <taxon>Fungi</taxon>
        <taxon>Dikarya</taxon>
        <taxon>Basidiomycota</taxon>
        <taxon>Agaricomycotina</taxon>
        <taxon>Agaricomycetes</taxon>
        <taxon>Phallomycetidae</taxon>
        <taxon>Phallales</taxon>
        <taxon>Clathraceae</taxon>
        <taxon>Clathrus</taxon>
    </lineage>
</organism>